<dbReference type="InterPro" id="IPR007434">
    <property type="entry name" value="FemAB-like"/>
</dbReference>
<keyword evidence="1" id="KW-0808">Transferase</keyword>
<dbReference type="AlphaFoldDB" id="A0A3E1KBC3"/>
<dbReference type="GO" id="GO:0016740">
    <property type="term" value="F:transferase activity"/>
    <property type="evidence" value="ECO:0007669"/>
    <property type="project" value="UniProtKB-KW"/>
</dbReference>
<dbReference type="EMBL" id="QUZK01000014">
    <property type="protein sequence ID" value="RFF31915.1"/>
    <property type="molecule type" value="Genomic_DNA"/>
</dbReference>
<evidence type="ECO:0000313" key="2">
    <source>
        <dbReference type="Proteomes" id="UP000260351"/>
    </source>
</evidence>
<gene>
    <name evidence="1" type="ORF">DZC52_02675</name>
</gene>
<name>A0A3E1KBC3_9GAMM</name>
<dbReference type="RefSeq" id="WP_116649573.1">
    <property type="nucleotide sequence ID" value="NZ_QUZK01000014.1"/>
</dbReference>
<dbReference type="PANTHER" id="PTHR47017:SF1">
    <property type="entry name" value="ACYL-COA"/>
    <property type="match status" value="1"/>
</dbReference>
<accession>A0A3E1KBC3</accession>
<dbReference type="PANTHER" id="PTHR47017">
    <property type="entry name" value="ACYL-COA"/>
    <property type="match status" value="1"/>
</dbReference>
<comment type="caution">
    <text evidence="1">The sequence shown here is derived from an EMBL/GenBank/DDBJ whole genome shotgun (WGS) entry which is preliminary data.</text>
</comment>
<dbReference type="OrthoDB" id="9776898at2"/>
<dbReference type="InterPro" id="IPR016181">
    <property type="entry name" value="Acyl_CoA_acyltransferase"/>
</dbReference>
<protein>
    <submittedName>
        <fullName evidence="1">GNAT family N-acetyltransferase</fullName>
    </submittedName>
</protein>
<reference evidence="1 2" key="1">
    <citation type="submission" date="2018-08" db="EMBL/GenBank/DDBJ databases">
        <title>Wenzhouxiangella salilacus sp. nov., a novel bacterium isolated from a saline lake in Xinjiang Province, China.</title>
        <authorList>
            <person name="Han S."/>
        </authorList>
    </citation>
    <scope>NUCLEOTIDE SEQUENCE [LARGE SCALE GENOMIC DNA]</scope>
    <source>
        <strain evidence="1 2">XDB06</strain>
    </source>
</reference>
<dbReference type="Gene3D" id="3.40.630.30">
    <property type="match status" value="1"/>
</dbReference>
<keyword evidence="2" id="KW-1185">Reference proteome</keyword>
<organism evidence="1 2">
    <name type="scientific">Wenzhouxiangella sediminis</name>
    <dbReference type="NCBI Taxonomy" id="1792836"/>
    <lineage>
        <taxon>Bacteria</taxon>
        <taxon>Pseudomonadati</taxon>
        <taxon>Pseudomonadota</taxon>
        <taxon>Gammaproteobacteria</taxon>
        <taxon>Chromatiales</taxon>
        <taxon>Wenzhouxiangellaceae</taxon>
        <taxon>Wenzhouxiangella</taxon>
    </lineage>
</organism>
<dbReference type="Pfam" id="PF04339">
    <property type="entry name" value="FemAB_like"/>
    <property type="match status" value="1"/>
</dbReference>
<evidence type="ECO:0000313" key="1">
    <source>
        <dbReference type="EMBL" id="RFF31915.1"/>
    </source>
</evidence>
<proteinExistence type="predicted"/>
<sequence length="382" mass="44085">MTNSRTESPDLQRPFSSIGEVAWNGLCDSTGPFVDWRFLASAEEAGCTGADTGWRPCPLTEARDDGSLICAAPAWFKDHSHGEFVFDFAWAQASGRAGMPWYPKLLVAAPFSPVTGPRLLGSADHPSAALDLVRRMETLVGELGLWSAGVNFCDADDADILREAGWLERFDWQYHWRNDGYRDFDEFLSRLRRKPRKNIRAERRRVHEQGWRFRWRHGASLDECELDLVDRCYQTTFAVYGNLPSLNRDFFEKAAARFGREFLVCIAERDGEDLACAVFWRDAKRLYGRYWGSLVETRDVHFETCYYQGIDYCIREGIEWFEPGAQGEHKIRRGFLPRPTRSFHYIRHPGLREGVSRWLAAEGEFLEERSKRLAELDPFRTG</sequence>
<dbReference type="Proteomes" id="UP000260351">
    <property type="component" value="Unassembled WGS sequence"/>
</dbReference>
<dbReference type="SUPFAM" id="SSF55729">
    <property type="entry name" value="Acyl-CoA N-acyltransferases (Nat)"/>
    <property type="match status" value="1"/>
</dbReference>